<evidence type="ECO:0000313" key="3">
    <source>
        <dbReference type="EMBL" id="KKS13161.1"/>
    </source>
</evidence>
<gene>
    <name evidence="3" type="ORF">UU69_C0012G0009</name>
</gene>
<dbReference type="EMBL" id="LCBP01000012">
    <property type="protein sequence ID" value="KKS13161.1"/>
    <property type="molecule type" value="Genomic_DNA"/>
</dbReference>
<feature type="region of interest" description="Disordered" evidence="1">
    <location>
        <begin position="1"/>
        <end position="32"/>
    </location>
</feature>
<evidence type="ECO:0000256" key="1">
    <source>
        <dbReference type="SAM" id="MobiDB-lite"/>
    </source>
</evidence>
<dbReference type="AlphaFoldDB" id="A0A0G0YU19"/>
<dbReference type="Pfam" id="PF01936">
    <property type="entry name" value="NYN"/>
    <property type="match status" value="1"/>
</dbReference>
<protein>
    <recommendedName>
        <fullName evidence="2">NYN domain-containing protein</fullName>
    </recommendedName>
</protein>
<sequence>MLVAEFPKTPSPKPARIPPQTPPAGGKSAEAGRIQSPRQIVSPCRVHFISFNHLDFARNSFELCPTNTANRVWLTEKYGVKNAYIFIGLIPRYKELYKYLQESGFTLIFKEVIYDGDGKPKGNCDADLVLQATSDAYENKFEKAVVVSSDGDYAGLIKFLKERGKLRVILSPHAKDKCSILIKRTDAPITYLNDVRVFIKKEKAPDADKTTQGSFS</sequence>
<comment type="caution">
    <text evidence="3">The sequence shown here is derived from an EMBL/GenBank/DDBJ whole genome shotgun (WGS) entry which is preliminary data.</text>
</comment>
<proteinExistence type="predicted"/>
<evidence type="ECO:0000313" key="4">
    <source>
        <dbReference type="Proteomes" id="UP000034299"/>
    </source>
</evidence>
<dbReference type="Gene3D" id="3.40.50.1010">
    <property type="entry name" value="5'-nuclease"/>
    <property type="match status" value="1"/>
</dbReference>
<feature type="domain" description="NYN" evidence="2">
    <location>
        <begin position="92"/>
        <end position="177"/>
    </location>
</feature>
<dbReference type="Proteomes" id="UP000034299">
    <property type="component" value="Unassembled WGS sequence"/>
</dbReference>
<dbReference type="GO" id="GO:0004540">
    <property type="term" value="F:RNA nuclease activity"/>
    <property type="evidence" value="ECO:0007669"/>
    <property type="project" value="InterPro"/>
</dbReference>
<accession>A0A0G0YU19</accession>
<evidence type="ECO:0000259" key="2">
    <source>
        <dbReference type="Pfam" id="PF01936"/>
    </source>
</evidence>
<dbReference type="InterPro" id="IPR021139">
    <property type="entry name" value="NYN"/>
</dbReference>
<organism evidence="3 4">
    <name type="scientific">Candidatus Magasanikbacteria bacterium GW2011_GWA2_41_55</name>
    <dbReference type="NCBI Taxonomy" id="1619038"/>
    <lineage>
        <taxon>Bacteria</taxon>
        <taxon>Candidatus Magasanikiibacteriota</taxon>
    </lineage>
</organism>
<feature type="compositionally biased region" description="Pro residues" evidence="1">
    <location>
        <begin position="9"/>
        <end position="22"/>
    </location>
</feature>
<reference evidence="3 4" key="1">
    <citation type="journal article" date="2015" name="Nature">
        <title>rRNA introns, odd ribosomes, and small enigmatic genomes across a large radiation of phyla.</title>
        <authorList>
            <person name="Brown C.T."/>
            <person name="Hug L.A."/>
            <person name="Thomas B.C."/>
            <person name="Sharon I."/>
            <person name="Castelle C.J."/>
            <person name="Singh A."/>
            <person name="Wilkins M.J."/>
            <person name="Williams K.H."/>
            <person name="Banfield J.F."/>
        </authorList>
    </citation>
    <scope>NUCLEOTIDE SEQUENCE [LARGE SCALE GENOMIC DNA]</scope>
</reference>
<name>A0A0G0YU19_9BACT</name>